<dbReference type="EMBL" id="LQYW01000015">
    <property type="protein sequence ID" value="KYD32351.1"/>
    <property type="molecule type" value="Genomic_DNA"/>
</dbReference>
<evidence type="ECO:0000256" key="1">
    <source>
        <dbReference type="SAM" id="MobiDB-lite"/>
    </source>
</evidence>
<organism evidence="2 3">
    <name type="scientific">Parageobacillus toebii</name>
    <dbReference type="NCBI Taxonomy" id="153151"/>
    <lineage>
        <taxon>Bacteria</taxon>
        <taxon>Bacillati</taxon>
        <taxon>Bacillota</taxon>
        <taxon>Bacilli</taxon>
        <taxon>Bacillales</taxon>
        <taxon>Anoxybacillaceae</taxon>
        <taxon>Parageobacillus</taxon>
    </lineage>
</organism>
<evidence type="ECO:0000313" key="3">
    <source>
        <dbReference type="Proteomes" id="UP000075324"/>
    </source>
</evidence>
<dbReference type="AlphaFoldDB" id="A0A150N6K7"/>
<name>A0A150N6K7_9BACL</name>
<feature type="region of interest" description="Disordered" evidence="1">
    <location>
        <begin position="1"/>
        <end position="20"/>
    </location>
</feature>
<feature type="compositionally biased region" description="Basic and acidic residues" evidence="1">
    <location>
        <begin position="1"/>
        <end position="15"/>
    </location>
</feature>
<accession>A0A150N6K7</accession>
<protein>
    <submittedName>
        <fullName evidence="2">Uncharacterized protein</fullName>
    </submittedName>
</protein>
<evidence type="ECO:0000313" key="2">
    <source>
        <dbReference type="EMBL" id="KYD32351.1"/>
    </source>
</evidence>
<reference evidence="2 3" key="1">
    <citation type="submission" date="2016-01" db="EMBL/GenBank/DDBJ databases">
        <title>Draft Genome Sequences of Seven Thermophilic Sporeformers Isolated from Foods.</title>
        <authorList>
            <person name="Berendsen E.M."/>
            <person name="Wells-Bennik M.H."/>
            <person name="Krawcyk A.O."/>
            <person name="De Jong A."/>
            <person name="Holsappel S."/>
            <person name="Eijlander R.T."/>
            <person name="Kuipers O.P."/>
        </authorList>
    </citation>
    <scope>NUCLEOTIDE SEQUENCE [LARGE SCALE GENOMIC DNA]</scope>
    <source>
        <strain evidence="2 3">B4110</strain>
    </source>
</reference>
<comment type="caution">
    <text evidence="2">The sequence shown here is derived from an EMBL/GenBank/DDBJ whole genome shotgun (WGS) entry which is preliminary data.</text>
</comment>
<gene>
    <name evidence="2" type="ORF">B4110_0050</name>
</gene>
<proteinExistence type="predicted"/>
<sequence>MRKEKRDEIAGRENMEGGGRLSHCRLCDEDIERFLSHSVSKYCW</sequence>
<dbReference type="Proteomes" id="UP000075324">
    <property type="component" value="Unassembled WGS sequence"/>
</dbReference>